<accession>A0A9P4XSP8</accession>
<dbReference type="EC" id="2.7.11.1" evidence="1"/>
<evidence type="ECO:0000256" key="5">
    <source>
        <dbReference type="ARBA" id="ARBA00022777"/>
    </source>
</evidence>
<dbReference type="PANTHER" id="PTHR47634">
    <property type="entry name" value="PROTEIN KINASE DOMAIN-CONTAINING PROTEIN-RELATED"/>
    <property type="match status" value="1"/>
</dbReference>
<dbReference type="AlphaFoldDB" id="A0A9P4XSP8"/>
<keyword evidence="3" id="KW-0808">Transferase</keyword>
<evidence type="ECO:0000256" key="7">
    <source>
        <dbReference type="ARBA" id="ARBA00047899"/>
    </source>
</evidence>
<dbReference type="OrthoDB" id="5979581at2759"/>
<protein>
    <recommendedName>
        <fullName evidence="1">non-specific serine/threonine protein kinase</fullName>
        <ecNumber evidence="1">2.7.11.1</ecNumber>
    </recommendedName>
</protein>
<evidence type="ECO:0000256" key="9">
    <source>
        <dbReference type="SAM" id="Phobius"/>
    </source>
</evidence>
<evidence type="ECO:0000313" key="10">
    <source>
        <dbReference type="EMBL" id="KAF3760061.1"/>
    </source>
</evidence>
<proteinExistence type="predicted"/>
<dbReference type="GO" id="GO:0005634">
    <property type="term" value="C:nucleus"/>
    <property type="evidence" value="ECO:0007669"/>
    <property type="project" value="TreeGrafter"/>
</dbReference>
<keyword evidence="6" id="KW-0067">ATP-binding</keyword>
<keyword evidence="5" id="KW-0418">Kinase</keyword>
<keyword evidence="4" id="KW-0547">Nucleotide-binding</keyword>
<keyword evidence="9" id="KW-0812">Transmembrane</keyword>
<organism evidence="10 11">
    <name type="scientific">Cryphonectria parasitica (strain ATCC 38755 / EP155)</name>
    <dbReference type="NCBI Taxonomy" id="660469"/>
    <lineage>
        <taxon>Eukaryota</taxon>
        <taxon>Fungi</taxon>
        <taxon>Dikarya</taxon>
        <taxon>Ascomycota</taxon>
        <taxon>Pezizomycotina</taxon>
        <taxon>Sordariomycetes</taxon>
        <taxon>Sordariomycetidae</taxon>
        <taxon>Diaporthales</taxon>
        <taxon>Cryphonectriaceae</taxon>
        <taxon>Cryphonectria-Endothia species complex</taxon>
        <taxon>Cryphonectria</taxon>
    </lineage>
</organism>
<dbReference type="GO" id="GO:0004674">
    <property type="term" value="F:protein serine/threonine kinase activity"/>
    <property type="evidence" value="ECO:0007669"/>
    <property type="project" value="UniProtKB-KW"/>
</dbReference>
<dbReference type="GO" id="GO:0050684">
    <property type="term" value="P:regulation of mRNA processing"/>
    <property type="evidence" value="ECO:0007669"/>
    <property type="project" value="TreeGrafter"/>
</dbReference>
<dbReference type="EMBL" id="MU032354">
    <property type="protein sequence ID" value="KAF3760061.1"/>
    <property type="molecule type" value="Genomic_DNA"/>
</dbReference>
<keyword evidence="9" id="KW-0472">Membrane</keyword>
<keyword evidence="2" id="KW-0723">Serine/threonine-protein kinase</keyword>
<dbReference type="RefSeq" id="XP_040771040.1">
    <property type="nucleotide sequence ID" value="XM_040918057.1"/>
</dbReference>
<dbReference type="InterPro" id="IPR011009">
    <property type="entry name" value="Kinase-like_dom_sf"/>
</dbReference>
<dbReference type="InterPro" id="IPR051334">
    <property type="entry name" value="SRPK"/>
</dbReference>
<dbReference type="GeneID" id="63835186"/>
<reference evidence="10" key="1">
    <citation type="journal article" date="2020" name="Phytopathology">
        <title>Genome sequence of the chestnut blight fungus Cryphonectria parasitica EP155: A fundamental resource for an archetypical invasive plant pathogen.</title>
        <authorList>
            <person name="Crouch J.A."/>
            <person name="Dawe A."/>
            <person name="Aerts A."/>
            <person name="Barry K."/>
            <person name="Churchill A.C.L."/>
            <person name="Grimwood J."/>
            <person name="Hillman B."/>
            <person name="Milgroom M.G."/>
            <person name="Pangilinan J."/>
            <person name="Smith M."/>
            <person name="Salamov A."/>
            <person name="Schmutz J."/>
            <person name="Yadav J."/>
            <person name="Grigoriev I.V."/>
            <person name="Nuss D."/>
        </authorList>
    </citation>
    <scope>NUCLEOTIDE SEQUENCE</scope>
    <source>
        <strain evidence="10">EP155</strain>
    </source>
</reference>
<evidence type="ECO:0000256" key="2">
    <source>
        <dbReference type="ARBA" id="ARBA00022527"/>
    </source>
</evidence>
<keyword evidence="9" id="KW-1133">Transmembrane helix</keyword>
<dbReference type="Gene3D" id="1.10.510.10">
    <property type="entry name" value="Transferase(Phosphotransferase) domain 1"/>
    <property type="match status" value="1"/>
</dbReference>
<name>A0A9P4XSP8_CRYP1</name>
<dbReference type="GO" id="GO:0000245">
    <property type="term" value="P:spliceosomal complex assembly"/>
    <property type="evidence" value="ECO:0007669"/>
    <property type="project" value="TreeGrafter"/>
</dbReference>
<comment type="caution">
    <text evidence="10">The sequence shown here is derived from an EMBL/GenBank/DDBJ whole genome shotgun (WGS) entry which is preliminary data.</text>
</comment>
<comment type="catalytic activity">
    <reaction evidence="8">
        <text>L-seryl-[protein] + ATP = O-phospho-L-seryl-[protein] + ADP + H(+)</text>
        <dbReference type="Rhea" id="RHEA:17989"/>
        <dbReference type="Rhea" id="RHEA-COMP:9863"/>
        <dbReference type="Rhea" id="RHEA-COMP:11604"/>
        <dbReference type="ChEBI" id="CHEBI:15378"/>
        <dbReference type="ChEBI" id="CHEBI:29999"/>
        <dbReference type="ChEBI" id="CHEBI:30616"/>
        <dbReference type="ChEBI" id="CHEBI:83421"/>
        <dbReference type="ChEBI" id="CHEBI:456216"/>
        <dbReference type="EC" id="2.7.11.1"/>
    </reaction>
</comment>
<dbReference type="Proteomes" id="UP000803844">
    <property type="component" value="Unassembled WGS sequence"/>
</dbReference>
<dbReference type="SUPFAM" id="SSF56112">
    <property type="entry name" value="Protein kinase-like (PK-like)"/>
    <property type="match status" value="1"/>
</dbReference>
<keyword evidence="11" id="KW-1185">Reference proteome</keyword>
<dbReference type="GO" id="GO:0005737">
    <property type="term" value="C:cytoplasm"/>
    <property type="evidence" value="ECO:0007669"/>
    <property type="project" value="TreeGrafter"/>
</dbReference>
<sequence>IAKHGFGASSSVWLAESLKSQLSLRYVCIKIIALNIDPNREIQAMRRINDADSSHEGLPFIRKHIDEFQLHGPKEVHLCFVSSPMRETLFRLQKRLSRRRLPLLIFKLFTFCLLLAINFLHTECRLIHTGKPFNSLYNHR</sequence>
<evidence type="ECO:0000313" key="11">
    <source>
        <dbReference type="Proteomes" id="UP000803844"/>
    </source>
</evidence>
<evidence type="ECO:0000256" key="8">
    <source>
        <dbReference type="ARBA" id="ARBA00048679"/>
    </source>
</evidence>
<comment type="catalytic activity">
    <reaction evidence="7">
        <text>L-threonyl-[protein] + ATP = O-phospho-L-threonyl-[protein] + ADP + H(+)</text>
        <dbReference type="Rhea" id="RHEA:46608"/>
        <dbReference type="Rhea" id="RHEA-COMP:11060"/>
        <dbReference type="Rhea" id="RHEA-COMP:11605"/>
        <dbReference type="ChEBI" id="CHEBI:15378"/>
        <dbReference type="ChEBI" id="CHEBI:30013"/>
        <dbReference type="ChEBI" id="CHEBI:30616"/>
        <dbReference type="ChEBI" id="CHEBI:61977"/>
        <dbReference type="ChEBI" id="CHEBI:456216"/>
        <dbReference type="EC" id="2.7.11.1"/>
    </reaction>
</comment>
<feature type="non-terminal residue" evidence="10">
    <location>
        <position position="1"/>
    </location>
</feature>
<dbReference type="PANTHER" id="PTHR47634:SF9">
    <property type="entry name" value="PROTEIN KINASE DOMAIN-CONTAINING PROTEIN-RELATED"/>
    <property type="match status" value="1"/>
</dbReference>
<evidence type="ECO:0000256" key="1">
    <source>
        <dbReference type="ARBA" id="ARBA00012513"/>
    </source>
</evidence>
<feature type="transmembrane region" description="Helical" evidence="9">
    <location>
        <begin position="101"/>
        <end position="120"/>
    </location>
</feature>
<evidence type="ECO:0000256" key="6">
    <source>
        <dbReference type="ARBA" id="ARBA00022840"/>
    </source>
</evidence>
<evidence type="ECO:0000256" key="3">
    <source>
        <dbReference type="ARBA" id="ARBA00022679"/>
    </source>
</evidence>
<gene>
    <name evidence="10" type="ORF">M406DRAFT_270107</name>
</gene>
<dbReference type="Gene3D" id="3.30.200.20">
    <property type="entry name" value="Phosphorylase Kinase, domain 1"/>
    <property type="match status" value="1"/>
</dbReference>
<evidence type="ECO:0000256" key="4">
    <source>
        <dbReference type="ARBA" id="ARBA00022741"/>
    </source>
</evidence>
<dbReference type="GO" id="GO:0005524">
    <property type="term" value="F:ATP binding"/>
    <property type="evidence" value="ECO:0007669"/>
    <property type="project" value="UniProtKB-KW"/>
</dbReference>